<dbReference type="GeneID" id="54362369"/>
<accession>A0A6J3M9E0</accession>
<dbReference type="Proteomes" id="UP000504637">
    <property type="component" value="Unplaced"/>
</dbReference>
<proteinExistence type="predicted"/>
<dbReference type="AlphaFoldDB" id="A0A6J3M9E0"/>
<dbReference type="RefSeq" id="XP_033461702.1">
    <property type="nucleotide sequence ID" value="XM_033604569.1"/>
</dbReference>
<reference evidence="2" key="2">
    <citation type="submission" date="2020-04" db="EMBL/GenBank/DDBJ databases">
        <authorList>
            <consortium name="NCBI Genome Project"/>
        </authorList>
    </citation>
    <scope>NUCLEOTIDE SEQUENCE</scope>
    <source>
        <strain evidence="2">CBS 342.82</strain>
    </source>
</reference>
<name>A0A6J3M9E0_9PEZI</name>
<reference evidence="2" key="1">
    <citation type="submission" date="2020-01" db="EMBL/GenBank/DDBJ databases">
        <authorList>
            <consortium name="DOE Joint Genome Institute"/>
            <person name="Haridas S."/>
            <person name="Albert R."/>
            <person name="Binder M."/>
            <person name="Bloem J."/>
            <person name="Labutti K."/>
            <person name="Salamov A."/>
            <person name="Andreopoulos B."/>
            <person name="Baker S.E."/>
            <person name="Barry K."/>
            <person name="Bills G."/>
            <person name="Bluhm B.H."/>
            <person name="Cannon C."/>
            <person name="Castanera R."/>
            <person name="Culley D.E."/>
            <person name="Daum C."/>
            <person name="Ezra D."/>
            <person name="Gonzalez J.B."/>
            <person name="Henrissat B."/>
            <person name="Kuo A."/>
            <person name="Liang C."/>
            <person name="Lipzen A."/>
            <person name="Lutzoni F."/>
            <person name="Magnuson J."/>
            <person name="Mondo S."/>
            <person name="Nolan M."/>
            <person name="Ohm R."/>
            <person name="Pangilinan J."/>
            <person name="Park H.-J."/>
            <person name="Ramirez L."/>
            <person name="Alfaro M."/>
            <person name="Sun H."/>
            <person name="Tritt A."/>
            <person name="Yoshinaga Y."/>
            <person name="Zwiers L.-H."/>
            <person name="Turgeon B.G."/>
            <person name="Goodwin S.B."/>
            <person name="Spatafora J.W."/>
            <person name="Crous P.W."/>
            <person name="Grigoriev I.V."/>
        </authorList>
    </citation>
    <scope>NUCLEOTIDE SEQUENCE</scope>
    <source>
        <strain evidence="2">CBS 342.82</strain>
    </source>
</reference>
<protein>
    <submittedName>
        <fullName evidence="2">Uncharacterized protein</fullName>
    </submittedName>
</protein>
<gene>
    <name evidence="2" type="ORF">K489DRAFT_379102</name>
</gene>
<evidence type="ECO:0000313" key="2">
    <source>
        <dbReference type="RefSeq" id="XP_033461702.1"/>
    </source>
</evidence>
<reference evidence="2" key="3">
    <citation type="submission" date="2025-08" db="UniProtKB">
        <authorList>
            <consortium name="RefSeq"/>
        </authorList>
    </citation>
    <scope>IDENTIFICATION</scope>
    <source>
        <strain evidence="2">CBS 342.82</strain>
    </source>
</reference>
<organism evidence="2">
    <name type="scientific">Dissoconium aciculare CBS 342.82</name>
    <dbReference type="NCBI Taxonomy" id="1314786"/>
    <lineage>
        <taxon>Eukaryota</taxon>
        <taxon>Fungi</taxon>
        <taxon>Dikarya</taxon>
        <taxon>Ascomycota</taxon>
        <taxon>Pezizomycotina</taxon>
        <taxon>Dothideomycetes</taxon>
        <taxon>Dothideomycetidae</taxon>
        <taxon>Mycosphaerellales</taxon>
        <taxon>Dissoconiaceae</taxon>
        <taxon>Dissoconium</taxon>
    </lineage>
</organism>
<evidence type="ECO:0000313" key="1">
    <source>
        <dbReference type="Proteomes" id="UP000504637"/>
    </source>
</evidence>
<sequence length="158" mass="17839">MATYFTDAMSNGMMLDGRRLLRHRCLLRNKRAAWLAHWKTHGMRGFGLRIMRARTYGMLGTTEGQRMGVSNPQIISTGALFAYRPQAKRTPERLTVGLKDITHSTRRLSHVLARPQHQCSTFLVGVFCKAQWTSNLASVTPVACSKYTPAQLNEAIFL</sequence>
<keyword evidence="1" id="KW-1185">Reference proteome</keyword>